<feature type="region of interest" description="Disordered" evidence="1">
    <location>
        <begin position="1"/>
        <end position="32"/>
    </location>
</feature>
<evidence type="ECO:0000313" key="2">
    <source>
        <dbReference type="EMBL" id="MBB3928303.1"/>
    </source>
</evidence>
<accession>A0A7W6FRS5</accession>
<evidence type="ECO:0000256" key="1">
    <source>
        <dbReference type="SAM" id="MobiDB-lite"/>
    </source>
</evidence>
<keyword evidence="3" id="KW-1185">Reference proteome</keyword>
<name>A0A7W6FRS5_9SPHN</name>
<feature type="compositionally biased region" description="Basic and acidic residues" evidence="1">
    <location>
        <begin position="19"/>
        <end position="28"/>
    </location>
</feature>
<dbReference type="AlphaFoldDB" id="A0A7W6FRS5"/>
<feature type="compositionally biased region" description="Basic residues" evidence="1">
    <location>
        <begin position="1"/>
        <end position="13"/>
    </location>
</feature>
<dbReference type="EMBL" id="JACIDT010000022">
    <property type="protein sequence ID" value="MBB3928303.1"/>
    <property type="molecule type" value="Genomic_DNA"/>
</dbReference>
<proteinExistence type="predicted"/>
<dbReference type="RefSeq" id="WP_188073587.1">
    <property type="nucleotide sequence ID" value="NZ_BSPS01000069.1"/>
</dbReference>
<reference evidence="2 3" key="1">
    <citation type="submission" date="2020-08" db="EMBL/GenBank/DDBJ databases">
        <title>Genomic Encyclopedia of Type Strains, Phase IV (KMG-IV): sequencing the most valuable type-strain genomes for metagenomic binning, comparative biology and taxonomic classification.</title>
        <authorList>
            <person name="Goeker M."/>
        </authorList>
    </citation>
    <scope>NUCLEOTIDE SEQUENCE [LARGE SCALE GENOMIC DNA]</scope>
    <source>
        <strain evidence="2 3">DSM 26189</strain>
    </source>
</reference>
<protein>
    <submittedName>
        <fullName evidence="2">Uncharacterized protein</fullName>
    </submittedName>
</protein>
<sequence length="177" mass="19618">MAKKKRGKARAKKLAALDGKIRPTDEQQQRGQFVTAGASVRRVPVIETLHKTGRLSEDEYRALGYYRDQASLADRSPTRSCLDEHIGGGQGHGPGAAVISAMLETARMERDLGSLRDIARAVAVDDMSLSQWCISQYGGRERYNGKGEFVAMVPNFERKAMKVAILDIRMAARRIVR</sequence>
<gene>
    <name evidence="2" type="ORF">GGR43_004047</name>
</gene>
<comment type="caution">
    <text evidence="2">The sequence shown here is derived from an EMBL/GenBank/DDBJ whole genome shotgun (WGS) entry which is preliminary data.</text>
</comment>
<organism evidence="2 3">
    <name type="scientific">Sphingobium jiangsuense</name>
    <dbReference type="NCBI Taxonomy" id="870476"/>
    <lineage>
        <taxon>Bacteria</taxon>
        <taxon>Pseudomonadati</taxon>
        <taxon>Pseudomonadota</taxon>
        <taxon>Alphaproteobacteria</taxon>
        <taxon>Sphingomonadales</taxon>
        <taxon>Sphingomonadaceae</taxon>
        <taxon>Sphingobium</taxon>
    </lineage>
</organism>
<evidence type="ECO:0000313" key="3">
    <source>
        <dbReference type="Proteomes" id="UP000571950"/>
    </source>
</evidence>
<dbReference type="Proteomes" id="UP000571950">
    <property type="component" value="Unassembled WGS sequence"/>
</dbReference>